<protein>
    <submittedName>
        <fullName evidence="5">Acetylornithine deacetylase</fullName>
    </submittedName>
</protein>
<feature type="domain" description="Peptidase M20 dimerisation" evidence="4">
    <location>
        <begin position="166"/>
        <end position="262"/>
    </location>
</feature>
<dbReference type="InterPro" id="IPR050072">
    <property type="entry name" value="Peptidase_M20A"/>
</dbReference>
<accession>A0A1H0C7W2</accession>
<dbReference type="CDD" id="cd05651">
    <property type="entry name" value="M20_ArgE_DapE-like"/>
    <property type="match status" value="1"/>
</dbReference>
<keyword evidence="6" id="KW-1185">Reference proteome</keyword>
<dbReference type="GO" id="GO:0008777">
    <property type="term" value="F:acetylornithine deacetylase activity"/>
    <property type="evidence" value="ECO:0007669"/>
    <property type="project" value="TreeGrafter"/>
</dbReference>
<sequence>MNKLYDKAIELLENLIRIPSLSGDEKAAADKIESFLAEHQVFTIRKYNNIWCYNKYFDPSKPIILLNSHHDTVRPNDQYTKDPFHPVRKEGRLYGLGSNDAGGSLVALIAAFLYFYERTDLPYNLCLAATAEEENSGQKGIKCILDDLMPVSFAIVGEPTNMQMAIAERGSMVLDCVSTGRPGHAAREEGDNAIYKAIRDIQWFSSFVFPIESDLPNPVKMSVTQINAGIQHNIVPGECSFTVDIRFDHSYTEKEIINTIMNHTFCDTTLRPNVLTPSSIDLLHPLVKTGIAIGRKTYLSPTSSDRGWLDMPSVKMGPGDSVRSHTADEYIYLDEINEGISIYIELLESILPYLVNGPELDRQIYESHS</sequence>
<dbReference type="Proteomes" id="UP000183200">
    <property type="component" value="Unassembled WGS sequence"/>
</dbReference>
<dbReference type="SUPFAM" id="SSF53187">
    <property type="entry name" value="Zn-dependent exopeptidases"/>
    <property type="match status" value="1"/>
</dbReference>
<evidence type="ECO:0000313" key="6">
    <source>
        <dbReference type="Proteomes" id="UP000183200"/>
    </source>
</evidence>
<gene>
    <name evidence="5" type="ORF">SAMN05421820_10843</name>
</gene>
<dbReference type="Gene3D" id="3.30.70.360">
    <property type="match status" value="1"/>
</dbReference>
<dbReference type="AlphaFoldDB" id="A0A1H0C7W2"/>
<organism evidence="5 6">
    <name type="scientific">Pedobacter steynii</name>
    <dbReference type="NCBI Taxonomy" id="430522"/>
    <lineage>
        <taxon>Bacteria</taxon>
        <taxon>Pseudomonadati</taxon>
        <taxon>Bacteroidota</taxon>
        <taxon>Sphingobacteriia</taxon>
        <taxon>Sphingobacteriales</taxon>
        <taxon>Sphingobacteriaceae</taxon>
        <taxon>Pedobacter</taxon>
    </lineage>
</organism>
<evidence type="ECO:0000313" key="5">
    <source>
        <dbReference type="EMBL" id="SDN53939.1"/>
    </source>
</evidence>
<dbReference type="PANTHER" id="PTHR43808:SF31">
    <property type="entry name" value="N-ACETYL-L-CITRULLINE DEACETYLASE"/>
    <property type="match status" value="1"/>
</dbReference>
<dbReference type="SUPFAM" id="SSF55031">
    <property type="entry name" value="Bacterial exopeptidase dimerisation domain"/>
    <property type="match status" value="1"/>
</dbReference>
<evidence type="ECO:0000256" key="2">
    <source>
        <dbReference type="ARBA" id="ARBA00022801"/>
    </source>
</evidence>
<dbReference type="PANTHER" id="PTHR43808">
    <property type="entry name" value="ACETYLORNITHINE DEACETYLASE"/>
    <property type="match status" value="1"/>
</dbReference>
<dbReference type="InterPro" id="IPR002933">
    <property type="entry name" value="Peptidase_M20"/>
</dbReference>
<dbReference type="Gene3D" id="3.40.630.10">
    <property type="entry name" value="Zn peptidases"/>
    <property type="match status" value="1"/>
</dbReference>
<evidence type="ECO:0000256" key="3">
    <source>
        <dbReference type="ARBA" id="ARBA00023285"/>
    </source>
</evidence>
<dbReference type="OrthoDB" id="9792335at2"/>
<proteinExistence type="predicted"/>
<dbReference type="GO" id="GO:0006526">
    <property type="term" value="P:L-arginine biosynthetic process"/>
    <property type="evidence" value="ECO:0007669"/>
    <property type="project" value="TreeGrafter"/>
</dbReference>
<dbReference type="GO" id="GO:0046872">
    <property type="term" value="F:metal ion binding"/>
    <property type="evidence" value="ECO:0007669"/>
    <property type="project" value="UniProtKB-KW"/>
</dbReference>
<dbReference type="InterPro" id="IPR036264">
    <property type="entry name" value="Bact_exopeptidase_dim_dom"/>
</dbReference>
<dbReference type="RefSeq" id="WP_074610968.1">
    <property type="nucleotide sequence ID" value="NZ_FNGY01000008.1"/>
</dbReference>
<evidence type="ECO:0000259" key="4">
    <source>
        <dbReference type="Pfam" id="PF07687"/>
    </source>
</evidence>
<keyword evidence="2" id="KW-0378">Hydrolase</keyword>
<dbReference type="Pfam" id="PF01546">
    <property type="entry name" value="Peptidase_M20"/>
    <property type="match status" value="1"/>
</dbReference>
<dbReference type="EMBL" id="FNGY01000008">
    <property type="protein sequence ID" value="SDN53939.1"/>
    <property type="molecule type" value="Genomic_DNA"/>
</dbReference>
<keyword evidence="3" id="KW-0170">Cobalt</keyword>
<name>A0A1H0C7W2_9SPHI</name>
<keyword evidence="1" id="KW-0479">Metal-binding</keyword>
<dbReference type="Pfam" id="PF07687">
    <property type="entry name" value="M20_dimer"/>
    <property type="match status" value="1"/>
</dbReference>
<evidence type="ECO:0000256" key="1">
    <source>
        <dbReference type="ARBA" id="ARBA00022723"/>
    </source>
</evidence>
<reference evidence="6" key="1">
    <citation type="submission" date="2016-10" db="EMBL/GenBank/DDBJ databases">
        <authorList>
            <person name="Varghese N."/>
            <person name="Submissions S."/>
        </authorList>
    </citation>
    <scope>NUCLEOTIDE SEQUENCE [LARGE SCALE GENOMIC DNA]</scope>
    <source>
        <strain evidence="6">DSM 19110</strain>
    </source>
</reference>
<dbReference type="InterPro" id="IPR011650">
    <property type="entry name" value="Peptidase_M20_dimer"/>
</dbReference>